<keyword evidence="1" id="KW-0812">Transmembrane</keyword>
<keyword evidence="1" id="KW-1133">Transmembrane helix</keyword>
<protein>
    <submittedName>
        <fullName evidence="2">Uncharacterized protein</fullName>
    </submittedName>
</protein>
<keyword evidence="3" id="KW-1185">Reference proteome</keyword>
<dbReference type="Proteomes" id="UP000233750">
    <property type="component" value="Unassembled WGS sequence"/>
</dbReference>
<sequence length="74" mass="8445">MLLVVRAVPTLGQDLLYEAGGISSARLNADDWLVVRWRLMLWTPWVLIGAMLFALALHQRRRRRLSGNTDVEVS</sequence>
<evidence type="ECO:0000256" key="1">
    <source>
        <dbReference type="SAM" id="Phobius"/>
    </source>
</evidence>
<keyword evidence="1" id="KW-0472">Membrane</keyword>
<feature type="transmembrane region" description="Helical" evidence="1">
    <location>
        <begin position="39"/>
        <end position="57"/>
    </location>
</feature>
<proteinExistence type="predicted"/>
<reference evidence="2 3" key="1">
    <citation type="submission" date="2017-12" db="EMBL/GenBank/DDBJ databases">
        <title>Sequencing the genomes of 1000 Actinobacteria strains.</title>
        <authorList>
            <person name="Klenk H.-P."/>
        </authorList>
    </citation>
    <scope>NUCLEOTIDE SEQUENCE [LARGE SCALE GENOMIC DNA]</scope>
    <source>
        <strain evidence="2 3">DSM 45165</strain>
    </source>
</reference>
<dbReference type="EMBL" id="PJMY01000001">
    <property type="protein sequence ID" value="PKW00084.1"/>
    <property type="molecule type" value="Genomic_DNA"/>
</dbReference>
<evidence type="ECO:0000313" key="2">
    <source>
        <dbReference type="EMBL" id="PKW00084.1"/>
    </source>
</evidence>
<comment type="caution">
    <text evidence="2">The sequence shown here is derived from an EMBL/GenBank/DDBJ whole genome shotgun (WGS) entry which is preliminary data.</text>
</comment>
<organism evidence="2 3">
    <name type="scientific">Amycolatopsis echigonensis</name>
    <dbReference type="NCBI Taxonomy" id="2576905"/>
    <lineage>
        <taxon>Bacteria</taxon>
        <taxon>Bacillati</taxon>
        <taxon>Actinomycetota</taxon>
        <taxon>Actinomycetes</taxon>
        <taxon>Pseudonocardiales</taxon>
        <taxon>Pseudonocardiaceae</taxon>
        <taxon>Amycolatopsis</taxon>
    </lineage>
</organism>
<accession>A0A2N3X1T1</accession>
<dbReference type="AlphaFoldDB" id="A0A2N3X1T1"/>
<evidence type="ECO:0000313" key="3">
    <source>
        <dbReference type="Proteomes" id="UP000233750"/>
    </source>
</evidence>
<gene>
    <name evidence="2" type="ORF">ATK30_0157</name>
</gene>
<name>A0A2N3X1T1_9PSEU</name>